<feature type="chain" id="PRO_5035766664" description="Ig-like domain-containing protein" evidence="2">
    <location>
        <begin position="18"/>
        <end position="422"/>
    </location>
</feature>
<feature type="compositionally biased region" description="Basic and acidic residues" evidence="1">
    <location>
        <begin position="81"/>
        <end position="96"/>
    </location>
</feature>
<dbReference type="OrthoDB" id="8188865at2759"/>
<feature type="signal peptide" evidence="2">
    <location>
        <begin position="1"/>
        <end position="17"/>
    </location>
</feature>
<reference evidence="3 4" key="1">
    <citation type="submission" date="2020-04" db="EMBL/GenBank/DDBJ databases">
        <authorList>
            <person name="Alioto T."/>
            <person name="Alioto T."/>
            <person name="Gomez Garrido J."/>
        </authorList>
    </citation>
    <scope>NUCLEOTIDE SEQUENCE [LARGE SCALE GENOMIC DNA]</scope>
</reference>
<evidence type="ECO:0008006" key="5">
    <source>
        <dbReference type="Google" id="ProtNLM"/>
    </source>
</evidence>
<accession>A0A8S1DFP3</accession>
<gene>
    <name evidence="3" type="ORF">CLODIP_2_CD10401</name>
</gene>
<organism evidence="3 4">
    <name type="scientific">Cloeon dipterum</name>
    <dbReference type="NCBI Taxonomy" id="197152"/>
    <lineage>
        <taxon>Eukaryota</taxon>
        <taxon>Metazoa</taxon>
        <taxon>Ecdysozoa</taxon>
        <taxon>Arthropoda</taxon>
        <taxon>Hexapoda</taxon>
        <taxon>Insecta</taxon>
        <taxon>Pterygota</taxon>
        <taxon>Palaeoptera</taxon>
        <taxon>Ephemeroptera</taxon>
        <taxon>Pisciforma</taxon>
        <taxon>Baetidae</taxon>
        <taxon>Cloeon</taxon>
    </lineage>
</organism>
<protein>
    <recommendedName>
        <fullName evidence="5">Ig-like domain-containing protein</fullName>
    </recommendedName>
</protein>
<keyword evidence="4" id="KW-1185">Reference proteome</keyword>
<evidence type="ECO:0000256" key="1">
    <source>
        <dbReference type="SAM" id="MobiDB-lite"/>
    </source>
</evidence>
<name>A0A8S1DFP3_9INSE</name>
<comment type="caution">
    <text evidence="3">The sequence shown here is derived from an EMBL/GenBank/DDBJ whole genome shotgun (WGS) entry which is preliminary data.</text>
</comment>
<evidence type="ECO:0000313" key="3">
    <source>
        <dbReference type="EMBL" id="CAB3379371.1"/>
    </source>
</evidence>
<keyword evidence="2" id="KW-0732">Signal</keyword>
<feature type="region of interest" description="Disordered" evidence="1">
    <location>
        <begin position="285"/>
        <end position="304"/>
    </location>
</feature>
<dbReference type="EMBL" id="CADEPI010000184">
    <property type="protein sequence ID" value="CAB3379371.1"/>
    <property type="molecule type" value="Genomic_DNA"/>
</dbReference>
<evidence type="ECO:0000313" key="4">
    <source>
        <dbReference type="Proteomes" id="UP000494165"/>
    </source>
</evidence>
<proteinExistence type="predicted"/>
<evidence type="ECO:0000256" key="2">
    <source>
        <dbReference type="SAM" id="SignalP"/>
    </source>
</evidence>
<dbReference type="Proteomes" id="UP000494165">
    <property type="component" value="Unassembled WGS sequence"/>
</dbReference>
<feature type="region of interest" description="Disordered" evidence="1">
    <location>
        <begin position="59"/>
        <end position="111"/>
    </location>
</feature>
<feature type="compositionally biased region" description="Acidic residues" evidence="1">
    <location>
        <begin position="70"/>
        <end position="80"/>
    </location>
</feature>
<sequence length="422" mass="46754">MSVPSSTLLLIASLVSGLLCCSEHGAAQNIKQNSGYAARRQNYFNAAANYRNVRREQHPYHQNPQHFQYDSDEEDYEESSESDHTEIRSVPEKREPAMGMQASASYAQPVKSERTVQGRIGGYKSGGYGTGYVLTLMPGAIAITCTVKDPLEHIMWLRSLCPDDYDRGDIIARGAVSNFPDAFSVSVSGEDGTYTSTLTILKPRTQMGSGVFRCEAWPHHPERRHRRQVEPEGRAGRAHHDPWNAIILGGAEMVDECFYNSYDGGRQYRAMGRSVGHSDNAISSEAVTSTSNPEPGAAPASSNLFPEFDQHAYFEGVPAQLENPGFPYSYEHPPVSQVEDNREQRHAYPSVHSQLPFPAFGSPNSEQPIVHFQARKVNVQSGNRNVRADVELSTGLEVHPSSEKSRVAYSRTIHVEGEPEEI</sequence>
<dbReference type="AlphaFoldDB" id="A0A8S1DFP3"/>